<dbReference type="Gene3D" id="1.20.1280.290">
    <property type="match status" value="1"/>
</dbReference>
<keyword evidence="2 6" id="KW-0812">Transmembrane</keyword>
<comment type="subcellular location">
    <subcellularLocation>
        <location evidence="1">Membrane</location>
        <topology evidence="1">Multi-pass membrane protein</topology>
    </subcellularLocation>
</comment>
<reference evidence="7 8" key="1">
    <citation type="submission" date="2023-03" db="EMBL/GenBank/DDBJ databases">
        <title>Mating type loci evolution in Malassezia.</title>
        <authorList>
            <person name="Coelho M.A."/>
        </authorList>
    </citation>
    <scope>NUCLEOTIDE SEQUENCE [LARGE SCALE GENOMIC DNA]</scope>
    <source>
        <strain evidence="7 8">CBS 9725</strain>
    </source>
</reference>
<keyword evidence="3 6" id="KW-1133">Transmembrane helix</keyword>
<evidence type="ECO:0000256" key="5">
    <source>
        <dbReference type="SAM" id="MobiDB-lite"/>
    </source>
</evidence>
<feature type="compositionally biased region" description="Polar residues" evidence="5">
    <location>
        <begin position="8"/>
        <end position="30"/>
    </location>
</feature>
<dbReference type="AlphaFoldDB" id="A0AAJ6CGF7"/>
<feature type="compositionally biased region" description="Basic and acidic residues" evidence="5">
    <location>
        <begin position="74"/>
        <end position="84"/>
    </location>
</feature>
<evidence type="ECO:0000256" key="3">
    <source>
        <dbReference type="ARBA" id="ARBA00022989"/>
    </source>
</evidence>
<dbReference type="SMART" id="SM00679">
    <property type="entry name" value="CTNS"/>
    <property type="match status" value="1"/>
</dbReference>
<protein>
    <submittedName>
        <fullName evidence="7">Uncharacterized protein</fullName>
    </submittedName>
</protein>
<feature type="compositionally biased region" description="Basic residues" evidence="5">
    <location>
        <begin position="40"/>
        <end position="51"/>
    </location>
</feature>
<keyword evidence="8" id="KW-1185">Reference proteome</keyword>
<dbReference type="GO" id="GO:0015174">
    <property type="term" value="F:basic amino acid transmembrane transporter activity"/>
    <property type="evidence" value="ECO:0007669"/>
    <property type="project" value="TreeGrafter"/>
</dbReference>
<evidence type="ECO:0000313" key="7">
    <source>
        <dbReference type="EMBL" id="WFC97618.1"/>
    </source>
</evidence>
<dbReference type="GO" id="GO:0000329">
    <property type="term" value="C:fungal-type vacuole membrane"/>
    <property type="evidence" value="ECO:0007669"/>
    <property type="project" value="TreeGrafter"/>
</dbReference>
<dbReference type="PANTHER" id="PTHR16201:SF34">
    <property type="entry name" value="LYSOSOMAL AMINO ACID TRANSPORTER 1"/>
    <property type="match status" value="1"/>
</dbReference>
<feature type="transmembrane region" description="Helical" evidence="6">
    <location>
        <begin position="298"/>
        <end position="319"/>
    </location>
</feature>
<evidence type="ECO:0000256" key="1">
    <source>
        <dbReference type="ARBA" id="ARBA00004141"/>
    </source>
</evidence>
<dbReference type="InterPro" id="IPR006603">
    <property type="entry name" value="PQ-loop_rpt"/>
</dbReference>
<dbReference type="GO" id="GO:0034488">
    <property type="term" value="P:basic amino acid transmembrane export from vacuole"/>
    <property type="evidence" value="ECO:0007669"/>
    <property type="project" value="TreeGrafter"/>
</dbReference>
<dbReference type="PANTHER" id="PTHR16201">
    <property type="entry name" value="SEVEN TRANSMEMBRANE PROTEIN 1-RELATED"/>
    <property type="match status" value="1"/>
</dbReference>
<dbReference type="InterPro" id="IPR051415">
    <property type="entry name" value="LAAT-1"/>
</dbReference>
<evidence type="ECO:0000256" key="4">
    <source>
        <dbReference type="ARBA" id="ARBA00023136"/>
    </source>
</evidence>
<keyword evidence="4 6" id="KW-0472">Membrane</keyword>
<feature type="compositionally biased region" description="Polar residues" evidence="5">
    <location>
        <begin position="98"/>
        <end position="112"/>
    </location>
</feature>
<evidence type="ECO:0000256" key="6">
    <source>
        <dbReference type="SAM" id="Phobius"/>
    </source>
</evidence>
<dbReference type="Proteomes" id="UP001219567">
    <property type="component" value="Chromosome 1"/>
</dbReference>
<feature type="transmembrane region" description="Helical" evidence="6">
    <location>
        <begin position="258"/>
        <end position="278"/>
    </location>
</feature>
<dbReference type="Pfam" id="PF04193">
    <property type="entry name" value="PQ-loop"/>
    <property type="match status" value="1"/>
</dbReference>
<dbReference type="EMBL" id="CP119943">
    <property type="protein sequence ID" value="WFC97618.1"/>
    <property type="molecule type" value="Genomic_DNA"/>
</dbReference>
<organism evidence="7 8">
    <name type="scientific">Malassezia yamatoensis</name>
    <dbReference type="NCBI Taxonomy" id="253288"/>
    <lineage>
        <taxon>Eukaryota</taxon>
        <taxon>Fungi</taxon>
        <taxon>Dikarya</taxon>
        <taxon>Basidiomycota</taxon>
        <taxon>Ustilaginomycotina</taxon>
        <taxon>Malasseziomycetes</taxon>
        <taxon>Malasseziales</taxon>
        <taxon>Malasseziaceae</taxon>
        <taxon>Malassezia</taxon>
    </lineage>
</organism>
<proteinExistence type="predicted"/>
<evidence type="ECO:0000313" key="8">
    <source>
        <dbReference type="Proteomes" id="UP001219567"/>
    </source>
</evidence>
<evidence type="ECO:0000256" key="2">
    <source>
        <dbReference type="ARBA" id="ARBA00022692"/>
    </source>
</evidence>
<feature type="region of interest" description="Disordered" evidence="5">
    <location>
        <begin position="1"/>
        <end position="119"/>
    </location>
</feature>
<accession>A0AAJ6CGF7</accession>
<name>A0AAJ6CGF7_9BASI</name>
<sequence>MGHPMRATRSSLSSNNYAVSRGASQRSNSIGARAPEMRKTSRSPRKVARRSKTMDRSHLRYNRLADSMEEISETSDRESSVDHLKRGRRRERMLAPLESTSTSQFGETTSEGESWGASATVEPKRKRLFAPKPGTTRRGSSMVLLGIGAVFTFAKTTNVQPDLIQIGTPTTVLNIPIPQDSHSLPQMPVIAPITVRHPTMLFFPDYEKRPHRIGYRRKPLEFGKLLGRIMAWSCTLLYMTSRLPQIWTNYQRRSIKGLSVWLFVSAFLANTLYSISVLANPKAVGPDRRAYLMESLPFLLGSGGTLVFDLVIIVQWWMWRQR</sequence>
<gene>
    <name evidence="7" type="ORF">MYAM1_000335</name>
</gene>